<sequence>MKCLRIYATPDGESHFGEVEIPMTAKLTVAPGAKPFQVSQRYPASSMEVTQIPAGMRQVDWHTVPARVLTVRLTGAVEYETSDGEVRHVSAGEFVLVEDTHGKGHLSRHSPDEQTVLWIRLPNGLDLPSP</sequence>
<name>A0A1L3FID6_BRAJP</name>
<organism evidence="1 3">
    <name type="scientific">Bradyrhizobium japonicum</name>
    <dbReference type="NCBI Taxonomy" id="375"/>
    <lineage>
        <taxon>Bacteria</taxon>
        <taxon>Pseudomonadati</taxon>
        <taxon>Pseudomonadota</taxon>
        <taxon>Alphaproteobacteria</taxon>
        <taxon>Hyphomicrobiales</taxon>
        <taxon>Nitrobacteraceae</taxon>
        <taxon>Bradyrhizobium</taxon>
    </lineage>
</organism>
<proteinExistence type="predicted"/>
<accession>A0A1L3FID6</accession>
<reference evidence="1 3" key="1">
    <citation type="submission" date="2016-11" db="EMBL/GenBank/DDBJ databases">
        <title>Complete Genome Sequence of Bradyrhizobium sp. strain J5, an isolated from soybean nodule in Hokkaido.</title>
        <authorList>
            <person name="Kanehara K."/>
        </authorList>
    </citation>
    <scope>NUCLEOTIDE SEQUENCE [LARGE SCALE GENOMIC DNA]</scope>
    <source>
        <strain evidence="1 3">J5</strain>
    </source>
</reference>
<evidence type="ECO:0000313" key="3">
    <source>
        <dbReference type="Proteomes" id="UP000181962"/>
    </source>
</evidence>
<evidence type="ECO:0008006" key="5">
    <source>
        <dbReference type="Google" id="ProtNLM"/>
    </source>
</evidence>
<protein>
    <recommendedName>
        <fullName evidence="5">Cupin</fullName>
    </recommendedName>
</protein>
<dbReference type="RefSeq" id="WP_063984238.1">
    <property type="nucleotide sequence ID" value="NZ_CP017637.1"/>
</dbReference>
<dbReference type="EMBL" id="NAFL01000256">
    <property type="protein sequence ID" value="OSJ31339.1"/>
    <property type="molecule type" value="Genomic_DNA"/>
</dbReference>
<dbReference type="AlphaFoldDB" id="A0A1L3FID6"/>
<dbReference type="EMBL" id="CP017637">
    <property type="protein sequence ID" value="APG13073.1"/>
    <property type="molecule type" value="Genomic_DNA"/>
</dbReference>
<dbReference type="Proteomes" id="UP000193335">
    <property type="component" value="Unassembled WGS sequence"/>
</dbReference>
<reference evidence="2 4" key="2">
    <citation type="submission" date="2017-03" db="EMBL/GenBank/DDBJ databases">
        <title>Whole genome sequences of fourteen strains of Bradyrhizobium canariense and one strain of Bradyrhizobium japonicum isolated from Lupinus (Papilionoideae: Genisteae) species in Algeria.</title>
        <authorList>
            <person name="Crovadore J."/>
            <person name="Chekireb D."/>
            <person name="Brachmann A."/>
            <person name="Chablais R."/>
            <person name="Cochard B."/>
            <person name="Lefort F."/>
        </authorList>
    </citation>
    <scope>NUCLEOTIDE SEQUENCE [LARGE SCALE GENOMIC DNA]</scope>
    <source>
        <strain evidence="2 4">UBMA197</strain>
    </source>
</reference>
<evidence type="ECO:0000313" key="1">
    <source>
        <dbReference type="EMBL" id="APG13073.1"/>
    </source>
</evidence>
<dbReference type="Proteomes" id="UP000181962">
    <property type="component" value="Chromosome"/>
</dbReference>
<evidence type="ECO:0000313" key="4">
    <source>
        <dbReference type="Proteomes" id="UP000193335"/>
    </source>
</evidence>
<evidence type="ECO:0000313" key="2">
    <source>
        <dbReference type="EMBL" id="OSJ31339.1"/>
    </source>
</evidence>
<gene>
    <name evidence="1" type="ORF">BKD09_32485</name>
    <name evidence="2" type="ORF">BSZ19_22225</name>
</gene>
<dbReference type="OrthoDB" id="7509071at2"/>